<dbReference type="GO" id="GO:0003700">
    <property type="term" value="F:DNA-binding transcription factor activity"/>
    <property type="evidence" value="ECO:0007669"/>
    <property type="project" value="InterPro"/>
</dbReference>
<sequence>MDQFNLLRLFVAIADHGSLAAAGRALSLSPATVTVGLQRLEERVAAPLVTRTTRRLSLTPEGERFLADCRRILADVDEAMEAAADRGRLRGEIRVTGTNDFGRNRLVPVIDRFMRANPEISVALMLSDSVLDLTEEGFDVAVRVGPFVGSRPGQRLLLCGTRKICAAPAYWDRAGRPAHPRDLAQHNCMVLARPDAPQTTWHFREGDREFGVRIRGDRTANDGGALRNWAIAGAGVVLKSSIDIEEDLAAGRLESVLDDFTLPDINLYAVYPASRRLSRRVAVFIDYLAENL</sequence>
<name>A0A443JN46_9RHOB</name>
<dbReference type="Proteomes" id="UP000284476">
    <property type="component" value="Unassembled WGS sequence"/>
</dbReference>
<proteinExistence type="inferred from homology"/>
<dbReference type="PROSITE" id="PS50931">
    <property type="entry name" value="HTH_LYSR"/>
    <property type="match status" value="1"/>
</dbReference>
<keyword evidence="3" id="KW-0238">DNA-binding</keyword>
<comment type="caution">
    <text evidence="6">The sequence shown here is derived from an EMBL/GenBank/DDBJ whole genome shotgun (WGS) entry which is preliminary data.</text>
</comment>
<dbReference type="InterPro" id="IPR000847">
    <property type="entry name" value="LysR_HTH_N"/>
</dbReference>
<dbReference type="InterPro" id="IPR058163">
    <property type="entry name" value="LysR-type_TF_proteobact-type"/>
</dbReference>
<accession>A0A443JN46</accession>
<reference evidence="6 7" key="1">
    <citation type="submission" date="2019-01" db="EMBL/GenBank/DDBJ databases">
        <title>Sinorhodobacter populi sp. nov. isolated from the symptomatic bark tissue of Populus euramericana canker.</title>
        <authorList>
            <person name="Xu G."/>
        </authorList>
    </citation>
    <scope>NUCLEOTIDE SEQUENCE [LARGE SCALE GENOMIC DNA]</scope>
    <source>
        <strain evidence="6 7">SK2B-1</strain>
    </source>
</reference>
<dbReference type="PANTHER" id="PTHR30537">
    <property type="entry name" value="HTH-TYPE TRANSCRIPTIONAL REGULATOR"/>
    <property type="match status" value="1"/>
</dbReference>
<protein>
    <submittedName>
        <fullName evidence="6">LysR family transcriptional regulator</fullName>
    </submittedName>
</protein>
<evidence type="ECO:0000256" key="2">
    <source>
        <dbReference type="ARBA" id="ARBA00023015"/>
    </source>
</evidence>
<reference evidence="6 7" key="2">
    <citation type="submission" date="2019-01" db="EMBL/GenBank/DDBJ databases">
        <authorList>
            <person name="Li Y."/>
        </authorList>
    </citation>
    <scope>NUCLEOTIDE SEQUENCE [LARGE SCALE GENOMIC DNA]</scope>
    <source>
        <strain evidence="6 7">SK2B-1</strain>
    </source>
</reference>
<dbReference type="EMBL" id="SAUZ01000007">
    <property type="protein sequence ID" value="RWR21903.1"/>
    <property type="molecule type" value="Genomic_DNA"/>
</dbReference>
<dbReference type="PANTHER" id="PTHR30537:SF5">
    <property type="entry name" value="HTH-TYPE TRANSCRIPTIONAL ACTIVATOR TTDR-RELATED"/>
    <property type="match status" value="1"/>
</dbReference>
<evidence type="ECO:0000256" key="3">
    <source>
        <dbReference type="ARBA" id="ARBA00023125"/>
    </source>
</evidence>
<keyword evidence="2" id="KW-0805">Transcription regulation</keyword>
<comment type="similarity">
    <text evidence="1">Belongs to the LysR transcriptional regulatory family.</text>
</comment>
<dbReference type="Pfam" id="PF00126">
    <property type="entry name" value="HTH_1"/>
    <property type="match status" value="1"/>
</dbReference>
<dbReference type="SUPFAM" id="SSF53850">
    <property type="entry name" value="Periplasmic binding protein-like II"/>
    <property type="match status" value="1"/>
</dbReference>
<dbReference type="InterPro" id="IPR036388">
    <property type="entry name" value="WH-like_DNA-bd_sf"/>
</dbReference>
<evidence type="ECO:0000256" key="4">
    <source>
        <dbReference type="ARBA" id="ARBA00023163"/>
    </source>
</evidence>
<dbReference type="CDD" id="cd08422">
    <property type="entry name" value="PBP2_CrgA_like"/>
    <property type="match status" value="1"/>
</dbReference>
<organism evidence="6 7">
    <name type="scientific">Paenirhodobacter populi</name>
    <dbReference type="NCBI Taxonomy" id="2306993"/>
    <lineage>
        <taxon>Bacteria</taxon>
        <taxon>Pseudomonadati</taxon>
        <taxon>Pseudomonadota</taxon>
        <taxon>Alphaproteobacteria</taxon>
        <taxon>Rhodobacterales</taxon>
        <taxon>Rhodobacter group</taxon>
        <taxon>Paenirhodobacter</taxon>
    </lineage>
</organism>
<keyword evidence="4" id="KW-0804">Transcription</keyword>
<gene>
    <name evidence="6" type="ORF">D2T30_07780</name>
</gene>
<dbReference type="Gene3D" id="1.10.10.10">
    <property type="entry name" value="Winged helix-like DNA-binding domain superfamily/Winged helix DNA-binding domain"/>
    <property type="match status" value="1"/>
</dbReference>
<dbReference type="InterPro" id="IPR036390">
    <property type="entry name" value="WH_DNA-bd_sf"/>
</dbReference>
<evidence type="ECO:0000313" key="7">
    <source>
        <dbReference type="Proteomes" id="UP000284476"/>
    </source>
</evidence>
<evidence type="ECO:0000259" key="5">
    <source>
        <dbReference type="PROSITE" id="PS50931"/>
    </source>
</evidence>
<dbReference type="InterPro" id="IPR005119">
    <property type="entry name" value="LysR_subst-bd"/>
</dbReference>
<dbReference type="FunFam" id="1.10.10.10:FF:000001">
    <property type="entry name" value="LysR family transcriptional regulator"/>
    <property type="match status" value="1"/>
</dbReference>
<evidence type="ECO:0000313" key="6">
    <source>
        <dbReference type="EMBL" id="RWR21903.1"/>
    </source>
</evidence>
<dbReference type="SUPFAM" id="SSF46785">
    <property type="entry name" value="Winged helix' DNA-binding domain"/>
    <property type="match status" value="1"/>
</dbReference>
<evidence type="ECO:0000256" key="1">
    <source>
        <dbReference type="ARBA" id="ARBA00009437"/>
    </source>
</evidence>
<dbReference type="GO" id="GO:0003677">
    <property type="term" value="F:DNA binding"/>
    <property type="evidence" value="ECO:0007669"/>
    <property type="project" value="UniProtKB-KW"/>
</dbReference>
<dbReference type="Gene3D" id="3.40.190.290">
    <property type="match status" value="1"/>
</dbReference>
<dbReference type="AlphaFoldDB" id="A0A443JN46"/>
<feature type="domain" description="HTH lysR-type" evidence="5">
    <location>
        <begin position="1"/>
        <end position="59"/>
    </location>
</feature>
<dbReference type="RefSeq" id="WP_128208413.1">
    <property type="nucleotide sequence ID" value="NZ_JBHRSO010000055.1"/>
</dbReference>
<dbReference type="Pfam" id="PF03466">
    <property type="entry name" value="LysR_substrate"/>
    <property type="match status" value="1"/>
</dbReference>